<organism evidence="1 2">
    <name type="scientific">Coptis chinensis</name>
    <dbReference type="NCBI Taxonomy" id="261450"/>
    <lineage>
        <taxon>Eukaryota</taxon>
        <taxon>Viridiplantae</taxon>
        <taxon>Streptophyta</taxon>
        <taxon>Embryophyta</taxon>
        <taxon>Tracheophyta</taxon>
        <taxon>Spermatophyta</taxon>
        <taxon>Magnoliopsida</taxon>
        <taxon>Ranunculales</taxon>
        <taxon>Ranunculaceae</taxon>
        <taxon>Coptidoideae</taxon>
        <taxon>Coptis</taxon>
    </lineage>
</organism>
<evidence type="ECO:0000313" key="2">
    <source>
        <dbReference type="Proteomes" id="UP000631114"/>
    </source>
</evidence>
<dbReference type="EMBL" id="JADFTS010000002">
    <property type="protein sequence ID" value="KAF9620513.1"/>
    <property type="molecule type" value="Genomic_DNA"/>
</dbReference>
<keyword evidence="2" id="KW-1185">Reference proteome</keyword>
<accession>A0A835M5K6</accession>
<evidence type="ECO:0000313" key="1">
    <source>
        <dbReference type="EMBL" id="KAF9620513.1"/>
    </source>
</evidence>
<comment type="caution">
    <text evidence="1">The sequence shown here is derived from an EMBL/GenBank/DDBJ whole genome shotgun (WGS) entry which is preliminary data.</text>
</comment>
<protein>
    <submittedName>
        <fullName evidence="1">Uncharacterized protein</fullName>
    </submittedName>
</protein>
<reference evidence="1 2" key="1">
    <citation type="submission" date="2020-10" db="EMBL/GenBank/DDBJ databases">
        <title>The Coptis chinensis genome and diversification of protoberbering-type alkaloids.</title>
        <authorList>
            <person name="Wang B."/>
            <person name="Shu S."/>
            <person name="Song C."/>
            <person name="Liu Y."/>
        </authorList>
    </citation>
    <scope>NUCLEOTIDE SEQUENCE [LARGE SCALE GENOMIC DNA]</scope>
    <source>
        <strain evidence="1">HL-2020</strain>
        <tissue evidence="1">Leaf</tissue>
    </source>
</reference>
<proteinExistence type="predicted"/>
<dbReference type="Proteomes" id="UP000631114">
    <property type="component" value="Unassembled WGS sequence"/>
</dbReference>
<gene>
    <name evidence="1" type="ORF">IFM89_013134</name>
</gene>
<dbReference type="AlphaFoldDB" id="A0A835M5K6"/>
<name>A0A835M5K6_9MAGN</name>
<sequence>MVMVSFEVAGMMAEKVYKEVKNPSGAGICECASGSGDVGSGQIYVRMLVCVYVRKWKCTLVDAENVHIFALVLFAKERVNNGQLEMAIEVYQGLSKLFVLQECGSTLHACMVPTGHDNSMSQHQLIGFFNNRKEIDPTMDDVPVMTTPKNLKASNEAISIHHVQEAVPCTRNEED</sequence>